<keyword evidence="3" id="KW-1185">Reference proteome</keyword>
<dbReference type="GO" id="GO:0016787">
    <property type="term" value="F:hydrolase activity"/>
    <property type="evidence" value="ECO:0007669"/>
    <property type="project" value="InterPro"/>
</dbReference>
<dbReference type="EMBL" id="FOXO01000044">
    <property type="protein sequence ID" value="SFQ42462.1"/>
    <property type="molecule type" value="Genomic_DNA"/>
</dbReference>
<sequence length="195" mass="22464">MISTLYEPFRHWSENGSVYILSDTHFDDDDCKLMDPNWIDPAEQVRILNSVIMKNDTFVCLGDVGKPEYVKQLRVRKKILLLGNHDRRGEYTGLFDEIYAGPLFIADKILLSHEPVYGLPWCLNIHGHDHSNMEMYKEGCKHLNLAANVCGYTPVNLGKLIKDGILSDIDSIHRITIDHAVEKKEKKWINKEIQT</sequence>
<dbReference type="AlphaFoldDB" id="A0A1I5YE40"/>
<reference evidence="3" key="1">
    <citation type="submission" date="2016-10" db="EMBL/GenBank/DDBJ databases">
        <authorList>
            <person name="Varghese N."/>
            <person name="Submissions S."/>
        </authorList>
    </citation>
    <scope>NUCLEOTIDE SEQUENCE [LARGE SCALE GENOMIC DNA]</scope>
    <source>
        <strain evidence="3">P18</strain>
    </source>
</reference>
<dbReference type="OrthoDB" id="1999725at2"/>
<dbReference type="Gene3D" id="3.60.21.10">
    <property type="match status" value="1"/>
</dbReference>
<proteinExistence type="predicted"/>
<dbReference type="InterPro" id="IPR029052">
    <property type="entry name" value="Metallo-depent_PP-like"/>
</dbReference>
<dbReference type="Pfam" id="PF00149">
    <property type="entry name" value="Metallophos"/>
    <property type="match status" value="1"/>
</dbReference>
<dbReference type="RefSeq" id="WP_074891862.1">
    <property type="nucleotide sequence ID" value="NZ_FOXO01000044.1"/>
</dbReference>
<dbReference type="Proteomes" id="UP000182624">
    <property type="component" value="Unassembled WGS sequence"/>
</dbReference>
<evidence type="ECO:0000313" key="2">
    <source>
        <dbReference type="EMBL" id="SFQ42462.1"/>
    </source>
</evidence>
<evidence type="ECO:0000313" key="3">
    <source>
        <dbReference type="Proteomes" id="UP000182624"/>
    </source>
</evidence>
<dbReference type="InterPro" id="IPR004843">
    <property type="entry name" value="Calcineurin-like_PHP"/>
</dbReference>
<name>A0A1I5YE40_9FIRM</name>
<dbReference type="SUPFAM" id="SSF56300">
    <property type="entry name" value="Metallo-dependent phosphatases"/>
    <property type="match status" value="1"/>
</dbReference>
<organism evidence="2 3">
    <name type="scientific">Butyrivibrio proteoclasticus</name>
    <dbReference type="NCBI Taxonomy" id="43305"/>
    <lineage>
        <taxon>Bacteria</taxon>
        <taxon>Bacillati</taxon>
        <taxon>Bacillota</taxon>
        <taxon>Clostridia</taxon>
        <taxon>Lachnospirales</taxon>
        <taxon>Lachnospiraceae</taxon>
        <taxon>Butyrivibrio</taxon>
    </lineage>
</organism>
<gene>
    <name evidence="2" type="ORF">SAMN04487928_14432</name>
</gene>
<accession>A0A1I5YE40</accession>
<feature type="domain" description="Calcineurin-like phosphoesterase" evidence="1">
    <location>
        <begin position="18"/>
        <end position="190"/>
    </location>
</feature>
<evidence type="ECO:0000259" key="1">
    <source>
        <dbReference type="Pfam" id="PF00149"/>
    </source>
</evidence>
<protein>
    <submittedName>
        <fullName evidence="2">Calcineurin-like phosphoesterase superfamily protein</fullName>
    </submittedName>
</protein>